<dbReference type="EMBL" id="JBEWZI010000003">
    <property type="protein sequence ID" value="MET7013435.1"/>
    <property type="molecule type" value="Genomic_DNA"/>
</dbReference>
<dbReference type="PROSITE" id="PS50109">
    <property type="entry name" value="HIS_KIN"/>
    <property type="match status" value="1"/>
</dbReference>
<keyword evidence="11" id="KW-1185">Reference proteome</keyword>
<evidence type="ECO:0000256" key="4">
    <source>
        <dbReference type="ARBA" id="ARBA00022679"/>
    </source>
</evidence>
<dbReference type="PANTHER" id="PTHR43065">
    <property type="entry name" value="SENSOR HISTIDINE KINASE"/>
    <property type="match status" value="1"/>
</dbReference>
<dbReference type="InterPro" id="IPR004358">
    <property type="entry name" value="Sig_transdc_His_kin-like_C"/>
</dbReference>
<dbReference type="InterPro" id="IPR003661">
    <property type="entry name" value="HisK_dim/P_dom"/>
</dbReference>
<dbReference type="RefSeq" id="WP_354599895.1">
    <property type="nucleotide sequence ID" value="NZ_JBEWZI010000003.1"/>
</dbReference>
<dbReference type="PANTHER" id="PTHR43065:SF46">
    <property type="entry name" value="C4-DICARBOXYLATE TRANSPORT SENSOR PROTEIN DCTB"/>
    <property type="match status" value="1"/>
</dbReference>
<name>A0ABV2THP0_9RHOO</name>
<evidence type="ECO:0000313" key="11">
    <source>
        <dbReference type="Proteomes" id="UP001549691"/>
    </source>
</evidence>
<dbReference type="Proteomes" id="UP001549691">
    <property type="component" value="Unassembled WGS sequence"/>
</dbReference>
<dbReference type="InterPro" id="IPR003594">
    <property type="entry name" value="HATPase_dom"/>
</dbReference>
<keyword evidence="8" id="KW-0902">Two-component regulatory system</keyword>
<comment type="caution">
    <text evidence="10">The sequence shown here is derived from an EMBL/GenBank/DDBJ whole genome shotgun (WGS) entry which is preliminary data.</text>
</comment>
<dbReference type="InterPro" id="IPR005467">
    <property type="entry name" value="His_kinase_dom"/>
</dbReference>
<evidence type="ECO:0000313" key="10">
    <source>
        <dbReference type="EMBL" id="MET7013435.1"/>
    </source>
</evidence>
<evidence type="ECO:0000256" key="1">
    <source>
        <dbReference type="ARBA" id="ARBA00000085"/>
    </source>
</evidence>
<sequence>MHPIFLRFRWWLLVWCVLSLAGSLLIGHARLNSLREAFETDSRIVHRVLSQRVLQHEAILATLSLLQTAQGAEHEQRLPAVYSQILTVRRRTAGEVWPNARLAAAEAASRLSKRPELVEQDFDVGRYTLVLAGLPASHAISIGLREMLPWAEWPVDPQGSPMRVELQYAGQGFVIQPGRLQTGGWQFDFEKHLAAVSQPFDVITGRSVGWGELPWLGILGWTLLVSLAQIVGYHVQQQQVAHKRAEELLRMGQVARLNSLGELAAGMAHELNQPLTAVLANTQAAKRLLAEEPPELDTVREAMAQAVQQARRASEVVSRLRRVVERPGSADLLTTVDLVASLRGVLDLLEPECRRRGVRLNIDADAVCLAQAEPVALEQILHNLLMNALQALGNVPAAQRTLHIHIGTVNGLATLSLADSGPGIAPDILPHIFEPFFSTRTDGLGLGLSLCESLVLGMGGSLHAGHNNPQGAIFTLSLPVGVPA</sequence>
<keyword evidence="4" id="KW-0808">Transferase</keyword>
<dbReference type="PRINTS" id="PR00344">
    <property type="entry name" value="BCTRLSENSOR"/>
</dbReference>
<dbReference type="Pfam" id="PF00512">
    <property type="entry name" value="HisKA"/>
    <property type="match status" value="1"/>
</dbReference>
<keyword evidence="5" id="KW-0547">Nucleotide-binding</keyword>
<evidence type="ECO:0000256" key="6">
    <source>
        <dbReference type="ARBA" id="ARBA00022777"/>
    </source>
</evidence>
<dbReference type="SUPFAM" id="SSF47384">
    <property type="entry name" value="Homodimeric domain of signal transducing histidine kinase"/>
    <property type="match status" value="1"/>
</dbReference>
<proteinExistence type="predicted"/>
<evidence type="ECO:0000256" key="5">
    <source>
        <dbReference type="ARBA" id="ARBA00022741"/>
    </source>
</evidence>
<feature type="domain" description="Histidine kinase" evidence="9">
    <location>
        <begin position="266"/>
        <end position="482"/>
    </location>
</feature>
<keyword evidence="7 10" id="KW-0067">ATP-binding</keyword>
<dbReference type="InterPro" id="IPR036097">
    <property type="entry name" value="HisK_dim/P_sf"/>
</dbReference>
<keyword evidence="3" id="KW-0597">Phosphoprotein</keyword>
<dbReference type="Pfam" id="PF02518">
    <property type="entry name" value="HATPase_c"/>
    <property type="match status" value="1"/>
</dbReference>
<reference evidence="10 11" key="1">
    <citation type="submission" date="2024-07" db="EMBL/GenBank/DDBJ databases">
        <title>Uliginosibacterium flavum JJ3220;KACC:17644.</title>
        <authorList>
            <person name="Kim M.K."/>
        </authorList>
    </citation>
    <scope>NUCLEOTIDE SEQUENCE [LARGE SCALE GENOMIC DNA]</scope>
    <source>
        <strain evidence="10 11">KACC:17644</strain>
    </source>
</reference>
<comment type="catalytic activity">
    <reaction evidence="1">
        <text>ATP + protein L-histidine = ADP + protein N-phospho-L-histidine.</text>
        <dbReference type="EC" id="2.7.13.3"/>
    </reaction>
</comment>
<dbReference type="SUPFAM" id="SSF55874">
    <property type="entry name" value="ATPase domain of HSP90 chaperone/DNA topoisomerase II/histidine kinase"/>
    <property type="match status" value="1"/>
</dbReference>
<dbReference type="InterPro" id="IPR036890">
    <property type="entry name" value="HATPase_C_sf"/>
</dbReference>
<dbReference type="SMART" id="SM00387">
    <property type="entry name" value="HATPase_c"/>
    <property type="match status" value="1"/>
</dbReference>
<accession>A0ABV2THP0</accession>
<evidence type="ECO:0000256" key="8">
    <source>
        <dbReference type="ARBA" id="ARBA00023012"/>
    </source>
</evidence>
<gene>
    <name evidence="10" type="ORF">ABXR19_04485</name>
</gene>
<evidence type="ECO:0000256" key="3">
    <source>
        <dbReference type="ARBA" id="ARBA00022553"/>
    </source>
</evidence>
<dbReference type="SMART" id="SM00388">
    <property type="entry name" value="HisKA"/>
    <property type="match status" value="1"/>
</dbReference>
<dbReference type="GO" id="GO:0005524">
    <property type="term" value="F:ATP binding"/>
    <property type="evidence" value="ECO:0007669"/>
    <property type="project" value="UniProtKB-KW"/>
</dbReference>
<evidence type="ECO:0000256" key="2">
    <source>
        <dbReference type="ARBA" id="ARBA00012438"/>
    </source>
</evidence>
<dbReference type="EC" id="2.7.13.3" evidence="2"/>
<keyword evidence="6" id="KW-0418">Kinase</keyword>
<protein>
    <recommendedName>
        <fullName evidence="2">histidine kinase</fullName>
        <ecNumber evidence="2">2.7.13.3</ecNumber>
    </recommendedName>
</protein>
<dbReference type="Gene3D" id="1.10.287.130">
    <property type="match status" value="1"/>
</dbReference>
<evidence type="ECO:0000256" key="7">
    <source>
        <dbReference type="ARBA" id="ARBA00022840"/>
    </source>
</evidence>
<dbReference type="Gene3D" id="3.30.565.10">
    <property type="entry name" value="Histidine kinase-like ATPase, C-terminal domain"/>
    <property type="match status" value="1"/>
</dbReference>
<organism evidence="10 11">
    <name type="scientific">Uliginosibacterium flavum</name>
    <dbReference type="NCBI Taxonomy" id="1396831"/>
    <lineage>
        <taxon>Bacteria</taxon>
        <taxon>Pseudomonadati</taxon>
        <taxon>Pseudomonadota</taxon>
        <taxon>Betaproteobacteria</taxon>
        <taxon>Rhodocyclales</taxon>
        <taxon>Zoogloeaceae</taxon>
        <taxon>Uliginosibacterium</taxon>
    </lineage>
</organism>
<dbReference type="CDD" id="cd00082">
    <property type="entry name" value="HisKA"/>
    <property type="match status" value="1"/>
</dbReference>
<evidence type="ECO:0000259" key="9">
    <source>
        <dbReference type="PROSITE" id="PS50109"/>
    </source>
</evidence>